<name>A0A6I6GYB5_9BACT</name>
<dbReference type="KEGG" id="fls:GLV81_16340"/>
<dbReference type="PANTHER" id="PTHR43305">
    <property type="entry name" value="FAMILY N-ACETYLTRANSFERASE, PUTATIVE (AFU_ORTHOLOGUE AFUA_2G01380)-RELATED"/>
    <property type="match status" value="1"/>
</dbReference>
<dbReference type="EMBL" id="CP046566">
    <property type="protein sequence ID" value="QGW30099.1"/>
    <property type="molecule type" value="Genomic_DNA"/>
</dbReference>
<evidence type="ECO:0000313" key="3">
    <source>
        <dbReference type="Proteomes" id="UP000426027"/>
    </source>
</evidence>
<dbReference type="CDD" id="cd04301">
    <property type="entry name" value="NAT_SF"/>
    <property type="match status" value="1"/>
</dbReference>
<evidence type="ECO:0000259" key="1">
    <source>
        <dbReference type="PROSITE" id="PS51186"/>
    </source>
</evidence>
<keyword evidence="3" id="KW-1185">Reference proteome</keyword>
<evidence type="ECO:0000313" key="2">
    <source>
        <dbReference type="EMBL" id="QGW30099.1"/>
    </source>
</evidence>
<accession>A0A6I6GYB5</accession>
<feature type="domain" description="N-acetyltransferase" evidence="1">
    <location>
        <begin position="3"/>
        <end position="147"/>
    </location>
</feature>
<dbReference type="Pfam" id="PF00583">
    <property type="entry name" value="Acetyltransf_1"/>
    <property type="match status" value="1"/>
</dbReference>
<dbReference type="AlphaFoldDB" id="A0A6I6GYB5"/>
<dbReference type="InterPro" id="IPR000182">
    <property type="entry name" value="GNAT_dom"/>
</dbReference>
<reference evidence="2 3" key="1">
    <citation type="submission" date="2019-11" db="EMBL/GenBank/DDBJ databases">
        <authorList>
            <person name="Im W.T."/>
        </authorList>
    </citation>
    <scope>NUCLEOTIDE SEQUENCE [LARGE SCALE GENOMIC DNA]</scope>
    <source>
        <strain evidence="2 3">SB-02</strain>
    </source>
</reference>
<dbReference type="PROSITE" id="PS51186">
    <property type="entry name" value="GNAT"/>
    <property type="match status" value="1"/>
</dbReference>
<protein>
    <submittedName>
        <fullName evidence="2">GNAT family N-acetyltransferase</fullName>
    </submittedName>
</protein>
<keyword evidence="2" id="KW-0808">Transferase</keyword>
<gene>
    <name evidence="2" type="ORF">GLV81_16340</name>
</gene>
<dbReference type="InterPro" id="IPR016181">
    <property type="entry name" value="Acyl_CoA_acyltransferase"/>
</dbReference>
<dbReference type="Proteomes" id="UP000426027">
    <property type="component" value="Chromosome"/>
</dbReference>
<dbReference type="InterPro" id="IPR052777">
    <property type="entry name" value="Acetyltransferase_Enz"/>
</dbReference>
<sequence>MTPELYAMAKDLFMAYQQYLNVDLCFQSFEAELNDLPAMYGPPSGALLLAFYKQDIAGCVALRKKADGICEMKRLYVLPAFQGKGIGKQLATAIVAASRQLGYTKMVLDTLDRLQPAIQLYEQLGFHRCTPYYHNPLEGVVFMEKTL</sequence>
<dbReference type="Gene3D" id="3.40.630.30">
    <property type="match status" value="1"/>
</dbReference>
<dbReference type="SUPFAM" id="SSF55729">
    <property type="entry name" value="Acyl-CoA N-acyltransferases (Nat)"/>
    <property type="match status" value="1"/>
</dbReference>
<dbReference type="GO" id="GO:0016747">
    <property type="term" value="F:acyltransferase activity, transferring groups other than amino-acyl groups"/>
    <property type="evidence" value="ECO:0007669"/>
    <property type="project" value="InterPro"/>
</dbReference>
<organism evidence="2 3">
    <name type="scientific">Phnomibacter ginsenosidimutans</name>
    <dbReference type="NCBI Taxonomy" id="2676868"/>
    <lineage>
        <taxon>Bacteria</taxon>
        <taxon>Pseudomonadati</taxon>
        <taxon>Bacteroidota</taxon>
        <taxon>Chitinophagia</taxon>
        <taxon>Chitinophagales</taxon>
        <taxon>Chitinophagaceae</taxon>
        <taxon>Phnomibacter</taxon>
    </lineage>
</organism>
<proteinExistence type="predicted"/>
<dbReference type="PANTHER" id="PTHR43305:SF1">
    <property type="entry name" value="FAMILY N-ACETYLTRANSFERASE, PUTATIVE (AFU_ORTHOLOGUE AFUA_2G01380)-RELATED"/>
    <property type="match status" value="1"/>
</dbReference>